<protein>
    <submittedName>
        <fullName evidence="1">Uncharacterized protein</fullName>
    </submittedName>
</protein>
<gene>
    <name evidence="2" type="ORF">CALMAC_LOCUS5355</name>
    <name evidence="1" type="ORF">CALMAC_LOCUS706</name>
</gene>
<evidence type="ECO:0000313" key="2">
    <source>
        <dbReference type="EMBL" id="VEN41585.1"/>
    </source>
</evidence>
<name>A0A653BGE9_CALMS</name>
<feature type="non-terminal residue" evidence="1">
    <location>
        <position position="1"/>
    </location>
</feature>
<proteinExistence type="predicted"/>
<evidence type="ECO:0000313" key="3">
    <source>
        <dbReference type="Proteomes" id="UP000410492"/>
    </source>
</evidence>
<reference evidence="1 3" key="1">
    <citation type="submission" date="2019-01" db="EMBL/GenBank/DDBJ databases">
        <authorList>
            <person name="Sayadi A."/>
        </authorList>
    </citation>
    <scope>NUCLEOTIDE SEQUENCE [LARGE SCALE GENOMIC DNA]</scope>
</reference>
<dbReference type="EMBL" id="CAACVG010006775">
    <property type="protein sequence ID" value="VEN41585.1"/>
    <property type="molecule type" value="Genomic_DNA"/>
</dbReference>
<organism evidence="1 3">
    <name type="scientific">Callosobruchus maculatus</name>
    <name type="common">Southern cowpea weevil</name>
    <name type="synonym">Pulse bruchid</name>
    <dbReference type="NCBI Taxonomy" id="64391"/>
    <lineage>
        <taxon>Eukaryota</taxon>
        <taxon>Metazoa</taxon>
        <taxon>Ecdysozoa</taxon>
        <taxon>Arthropoda</taxon>
        <taxon>Hexapoda</taxon>
        <taxon>Insecta</taxon>
        <taxon>Pterygota</taxon>
        <taxon>Neoptera</taxon>
        <taxon>Endopterygota</taxon>
        <taxon>Coleoptera</taxon>
        <taxon>Polyphaga</taxon>
        <taxon>Cucujiformia</taxon>
        <taxon>Chrysomeloidea</taxon>
        <taxon>Chrysomelidae</taxon>
        <taxon>Bruchinae</taxon>
        <taxon>Bruchini</taxon>
        <taxon>Callosobruchus</taxon>
    </lineage>
</organism>
<sequence>LRQSSHQIQSLRRYCRFQLLQTTLEGHLRPSSIFHKIRKNLHLHYLPVPQTELAVRIEIYPHQCVSAN</sequence>
<keyword evidence="3" id="KW-1185">Reference proteome</keyword>
<dbReference type="Proteomes" id="UP000410492">
    <property type="component" value="Unassembled WGS sequence"/>
</dbReference>
<dbReference type="AlphaFoldDB" id="A0A653BGE9"/>
<evidence type="ECO:0000313" key="1">
    <source>
        <dbReference type="EMBL" id="VEN34553.1"/>
    </source>
</evidence>
<dbReference type="EMBL" id="CAACVG010000794">
    <property type="protein sequence ID" value="VEN34553.1"/>
    <property type="molecule type" value="Genomic_DNA"/>
</dbReference>
<accession>A0A653BGE9</accession>